<dbReference type="InParanoid" id="A0A194X4P1"/>
<gene>
    <name evidence="1" type="ORF">LY89DRAFT_736093</name>
</gene>
<dbReference type="AlphaFoldDB" id="A0A194X4P1"/>
<dbReference type="GeneID" id="28829812"/>
<dbReference type="KEGG" id="psco:LY89DRAFT_736093"/>
<organism evidence="1 2">
    <name type="scientific">Mollisia scopiformis</name>
    <name type="common">Conifer needle endophyte fungus</name>
    <name type="synonym">Phialocephala scopiformis</name>
    <dbReference type="NCBI Taxonomy" id="149040"/>
    <lineage>
        <taxon>Eukaryota</taxon>
        <taxon>Fungi</taxon>
        <taxon>Dikarya</taxon>
        <taxon>Ascomycota</taxon>
        <taxon>Pezizomycotina</taxon>
        <taxon>Leotiomycetes</taxon>
        <taxon>Helotiales</taxon>
        <taxon>Mollisiaceae</taxon>
        <taxon>Mollisia</taxon>
    </lineage>
</organism>
<keyword evidence="2" id="KW-1185">Reference proteome</keyword>
<dbReference type="OrthoDB" id="6499973at2759"/>
<reference evidence="1 2" key="1">
    <citation type="submission" date="2015-10" db="EMBL/GenBank/DDBJ databases">
        <title>Full genome of DAOMC 229536 Phialocephala scopiformis, a fungal endophyte of spruce producing the potent anti-insectan compound rugulosin.</title>
        <authorList>
            <consortium name="DOE Joint Genome Institute"/>
            <person name="Walker A.K."/>
            <person name="Frasz S.L."/>
            <person name="Seifert K.A."/>
            <person name="Miller J.D."/>
            <person name="Mondo S.J."/>
            <person name="Labutti K."/>
            <person name="Lipzen A."/>
            <person name="Dockter R."/>
            <person name="Kennedy M."/>
            <person name="Grigoriev I.V."/>
            <person name="Spatafora J.W."/>
        </authorList>
    </citation>
    <scope>NUCLEOTIDE SEQUENCE [LARGE SCALE GENOMIC DNA]</scope>
    <source>
        <strain evidence="1 2">CBS 120377</strain>
    </source>
</reference>
<proteinExistence type="predicted"/>
<protein>
    <submittedName>
        <fullName evidence="1">Uncharacterized protein</fullName>
    </submittedName>
</protein>
<name>A0A194X4P1_MOLSC</name>
<dbReference type="EMBL" id="KQ947419">
    <property type="protein sequence ID" value="KUJ15034.1"/>
    <property type="molecule type" value="Genomic_DNA"/>
</dbReference>
<evidence type="ECO:0000313" key="2">
    <source>
        <dbReference type="Proteomes" id="UP000070700"/>
    </source>
</evidence>
<dbReference type="RefSeq" id="XP_018069389.1">
    <property type="nucleotide sequence ID" value="XM_018220086.1"/>
</dbReference>
<sequence length="160" mass="18832">MTKEVPQPLQAFFNSLNIEDVLGIWTFTVYSIYPAPTPASSATEELSDQLVCERLRAYIEASLRFNTEELYGENIPLQIEFIRLPSASTQDARKHCRAKYGWPEEHDKRILRELREHYGMRFDWIVMIDEESSSMIRVLSQDFRLARAIEMRQQEKTISR</sequence>
<evidence type="ECO:0000313" key="1">
    <source>
        <dbReference type="EMBL" id="KUJ15034.1"/>
    </source>
</evidence>
<accession>A0A194X4P1</accession>
<dbReference type="Proteomes" id="UP000070700">
    <property type="component" value="Unassembled WGS sequence"/>
</dbReference>